<evidence type="ECO:0000313" key="5">
    <source>
        <dbReference type="EMBL" id="KAF9124828.1"/>
    </source>
</evidence>
<dbReference type="CDD" id="cd07323">
    <property type="entry name" value="LAM"/>
    <property type="match status" value="1"/>
</dbReference>
<feature type="region of interest" description="Disordered" evidence="3">
    <location>
        <begin position="390"/>
        <end position="434"/>
    </location>
</feature>
<comment type="caution">
    <text evidence="5">The sequence shown here is derived from an EMBL/GenBank/DDBJ whole genome shotgun (WGS) entry which is preliminary data.</text>
</comment>
<dbReference type="GO" id="GO:0000339">
    <property type="term" value="F:RNA cap binding"/>
    <property type="evidence" value="ECO:0007669"/>
    <property type="project" value="InterPro"/>
</dbReference>
<feature type="compositionally biased region" description="Low complexity" evidence="3">
    <location>
        <begin position="556"/>
        <end position="578"/>
    </location>
</feature>
<sequence length="840" mass="93977">MVASTVPVDKTDSHGEEHSTTTTATHAPAAAGTAPPSVSSVNVWNARKEATKPSAEADAEKRVESIIENIKEVTLDAKDDGKRSRKNNKKGQQSIPALDDTNVWPDPSASAEKEAKPEPVTATAPINKKDKSKWTQYTPNITHSNPTPGGGGGKGHHHQHHHDSNSHQNHNSRRHKNSTPGEGKADATVTHATATDVANAGGPAAPQGRRTSIPAMFDDEPSQSQGKTTRQSTNRGRGGKSNGGRSNYRTSVGNVSQMYQQHGLNNDPETLKPFILQQMEYYFSVENLCKDVYMRKQMDDEGYVPLSLVANFNRVKYLTTDHALIKDVLKTSKEIETKGDKIRRRGDWATWVFPKEDGAVPLSTHRSSYVPPPRSPHPVTISASLPVKSAVPASSSTSTEDEWHVKQSKSKRRGSISHPSPVIQPTAKSPADEDDEVFQFDDDNLAGSAREGTVQKYYVSDDDDEDDDEFDDDTVAKILIVTQKKRDRSHGSYERKAMNDDINDMINEGLYHYEHDLQHKRNNNNRGSSLAQSNKKVEMISEEQFASLTGSHPRRSSSSLSSSLPNNNNQVGGDSNNQRRGKGKGKSQAPRFYPLKGAQGAKGGKQDSRQHYAQAAVGWVLGDQPFLQSDLPPSGNSPAGLSMGSFAESSLLSTSLEAPHSFPAFQHPSHELLHENGFIQHKYYKYHYKALKERKRQGIGHSQEMNTLFRFWSHFLRDNYNKKMYTEFKRLAVEDANANYRYGLECLFRFYSYGLEKKFRQDLFLDFEALTYADFQNGHMYGLEKFWAYLFYRKDKARRKLDVMAELKPLLEQYKTIDDFKTAHGNNSNPPSNHYVVPNH</sequence>
<feature type="compositionally biased region" description="Basic residues" evidence="3">
    <location>
        <begin position="406"/>
        <end position="415"/>
    </location>
</feature>
<dbReference type="SMART" id="SM00715">
    <property type="entry name" value="LA"/>
    <property type="match status" value="1"/>
</dbReference>
<dbReference type="SMART" id="SM00684">
    <property type="entry name" value="DM15"/>
    <property type="match status" value="3"/>
</dbReference>
<protein>
    <submittedName>
        <fullName evidence="5">La ribonucleoprotein domain member 1B</fullName>
    </submittedName>
</protein>
<feature type="compositionally biased region" description="Polar residues" evidence="3">
    <location>
        <begin position="222"/>
        <end position="231"/>
    </location>
</feature>
<dbReference type="InterPro" id="IPR045180">
    <property type="entry name" value="La_dom_prot"/>
</dbReference>
<dbReference type="Pfam" id="PF05383">
    <property type="entry name" value="La"/>
    <property type="match status" value="1"/>
</dbReference>
<dbReference type="GO" id="GO:1990904">
    <property type="term" value="C:ribonucleoprotein complex"/>
    <property type="evidence" value="ECO:0007669"/>
    <property type="project" value="UniProtKB-KW"/>
</dbReference>
<keyword evidence="1 2" id="KW-0694">RNA-binding</keyword>
<keyword evidence="6" id="KW-1185">Reference proteome</keyword>
<dbReference type="InterPro" id="IPR036390">
    <property type="entry name" value="WH_DNA-bd_sf"/>
</dbReference>
<dbReference type="InterPro" id="IPR006630">
    <property type="entry name" value="La_HTH"/>
</dbReference>
<gene>
    <name evidence="5" type="primary">LARP1B_2</name>
    <name evidence="5" type="ORF">BG015_005015</name>
</gene>
<dbReference type="OrthoDB" id="340227at2759"/>
<evidence type="ECO:0000256" key="2">
    <source>
        <dbReference type="PROSITE-ProRule" id="PRU00332"/>
    </source>
</evidence>
<dbReference type="GO" id="GO:0010494">
    <property type="term" value="C:cytoplasmic stress granule"/>
    <property type="evidence" value="ECO:0007669"/>
    <property type="project" value="TreeGrafter"/>
</dbReference>
<dbReference type="InterPro" id="IPR006607">
    <property type="entry name" value="DM15"/>
</dbReference>
<name>A0A9P5RA26_9FUNG</name>
<dbReference type="Pfam" id="PF21071">
    <property type="entry name" value="LARP1_HEAT"/>
    <property type="match status" value="1"/>
</dbReference>
<dbReference type="InterPro" id="IPR036388">
    <property type="entry name" value="WH-like_DNA-bd_sf"/>
</dbReference>
<feature type="compositionally biased region" description="Basic and acidic residues" evidence="3">
    <location>
        <begin position="58"/>
        <end position="82"/>
    </location>
</feature>
<evidence type="ECO:0000313" key="6">
    <source>
        <dbReference type="Proteomes" id="UP000748756"/>
    </source>
</evidence>
<feature type="region of interest" description="Disordered" evidence="3">
    <location>
        <begin position="545"/>
        <end position="610"/>
    </location>
</feature>
<dbReference type="EMBL" id="JAAAUQ010002327">
    <property type="protein sequence ID" value="KAF9124828.1"/>
    <property type="molecule type" value="Genomic_DNA"/>
</dbReference>
<reference evidence="5" key="1">
    <citation type="journal article" date="2020" name="Fungal Divers.">
        <title>Resolving the Mortierellaceae phylogeny through synthesis of multi-gene phylogenetics and phylogenomics.</title>
        <authorList>
            <person name="Vandepol N."/>
            <person name="Liber J."/>
            <person name="Desiro A."/>
            <person name="Na H."/>
            <person name="Kennedy M."/>
            <person name="Barry K."/>
            <person name="Grigoriev I.V."/>
            <person name="Miller A.N."/>
            <person name="O'Donnell K."/>
            <person name="Stajich J.E."/>
            <person name="Bonito G."/>
        </authorList>
    </citation>
    <scope>NUCLEOTIDE SEQUENCE</scope>
    <source>
        <strain evidence="5">NRRL 6426</strain>
    </source>
</reference>
<keyword evidence="5" id="KW-0687">Ribonucleoprotein</keyword>
<evidence type="ECO:0000259" key="4">
    <source>
        <dbReference type="PROSITE" id="PS50961"/>
    </source>
</evidence>
<accession>A0A9P5RA26</accession>
<dbReference type="GO" id="GO:0045727">
    <property type="term" value="P:positive regulation of translation"/>
    <property type="evidence" value="ECO:0007669"/>
    <property type="project" value="TreeGrafter"/>
</dbReference>
<evidence type="ECO:0000256" key="1">
    <source>
        <dbReference type="ARBA" id="ARBA00022884"/>
    </source>
</evidence>
<proteinExistence type="predicted"/>
<dbReference type="AlphaFoldDB" id="A0A9P5RA26"/>
<organism evidence="5 6">
    <name type="scientific">Linnemannia schmuckeri</name>
    <dbReference type="NCBI Taxonomy" id="64567"/>
    <lineage>
        <taxon>Eukaryota</taxon>
        <taxon>Fungi</taxon>
        <taxon>Fungi incertae sedis</taxon>
        <taxon>Mucoromycota</taxon>
        <taxon>Mortierellomycotina</taxon>
        <taxon>Mortierellomycetes</taxon>
        <taxon>Mortierellales</taxon>
        <taxon>Mortierellaceae</taxon>
        <taxon>Linnemannia</taxon>
    </lineage>
</organism>
<dbReference type="PROSITE" id="PS50961">
    <property type="entry name" value="HTH_LA"/>
    <property type="match status" value="1"/>
</dbReference>
<feature type="compositionally biased region" description="Basic and acidic residues" evidence="3">
    <location>
        <begin position="9"/>
        <end position="19"/>
    </location>
</feature>
<feature type="compositionally biased region" description="Low complexity" evidence="3">
    <location>
        <begin position="20"/>
        <end position="37"/>
    </location>
</feature>
<dbReference type="GO" id="GO:0005829">
    <property type="term" value="C:cytosol"/>
    <property type="evidence" value="ECO:0007669"/>
    <property type="project" value="TreeGrafter"/>
</dbReference>
<dbReference type="Gene3D" id="1.10.10.10">
    <property type="entry name" value="Winged helix-like DNA-binding domain superfamily/Winged helix DNA-binding domain"/>
    <property type="match status" value="1"/>
</dbReference>
<feature type="region of interest" description="Disordered" evidence="3">
    <location>
        <begin position="1"/>
        <end position="250"/>
    </location>
</feature>
<dbReference type="SUPFAM" id="SSF46785">
    <property type="entry name" value="Winged helix' DNA-binding domain"/>
    <property type="match status" value="1"/>
</dbReference>
<dbReference type="Proteomes" id="UP000748756">
    <property type="component" value="Unassembled WGS sequence"/>
</dbReference>
<feature type="compositionally biased region" description="Low complexity" evidence="3">
    <location>
        <begin position="186"/>
        <end position="200"/>
    </location>
</feature>
<feature type="domain" description="HTH La-type RNA-binding" evidence="4">
    <location>
        <begin position="265"/>
        <end position="354"/>
    </location>
</feature>
<evidence type="ECO:0000256" key="3">
    <source>
        <dbReference type="SAM" id="MobiDB-lite"/>
    </source>
</evidence>
<dbReference type="PANTHER" id="PTHR22792:SF132">
    <property type="entry name" value="LA-RELATED PROTEIN 1"/>
    <property type="match status" value="1"/>
</dbReference>
<dbReference type="GO" id="GO:0048255">
    <property type="term" value="P:mRNA stabilization"/>
    <property type="evidence" value="ECO:0007669"/>
    <property type="project" value="InterPro"/>
</dbReference>
<dbReference type="PANTHER" id="PTHR22792">
    <property type="entry name" value="LUPUS LA PROTEIN-RELATED"/>
    <property type="match status" value="1"/>
</dbReference>
<feature type="region of interest" description="Disordered" evidence="3">
    <location>
        <begin position="362"/>
        <end position="381"/>
    </location>
</feature>